<evidence type="ECO:0000256" key="4">
    <source>
        <dbReference type="ARBA" id="ARBA00022729"/>
    </source>
</evidence>
<evidence type="ECO:0000259" key="9">
    <source>
        <dbReference type="Pfam" id="PF12371"/>
    </source>
</evidence>
<dbReference type="Gene3D" id="2.60.40.10">
    <property type="entry name" value="Immunoglobulins"/>
    <property type="match status" value="1"/>
</dbReference>
<feature type="compositionally biased region" description="Polar residues" evidence="7">
    <location>
        <begin position="1221"/>
        <end position="1233"/>
    </location>
</feature>
<feature type="compositionally biased region" description="Polar residues" evidence="7">
    <location>
        <begin position="1261"/>
        <end position="1272"/>
    </location>
</feature>
<feature type="compositionally biased region" description="Polar residues" evidence="7">
    <location>
        <begin position="1366"/>
        <end position="1395"/>
    </location>
</feature>
<dbReference type="Pfam" id="PF24501">
    <property type="entry name" value="Ig_TMEM131L_5"/>
    <property type="match status" value="1"/>
</dbReference>
<dbReference type="Pfam" id="PF12371">
    <property type="entry name" value="TMEM131_like_N"/>
    <property type="match status" value="1"/>
</dbReference>
<dbReference type="InterPro" id="IPR056311">
    <property type="entry name" value="TMEM131_Ig_2"/>
</dbReference>
<gene>
    <name evidence="14" type="primary">CG8370</name>
    <name evidence="14" type="ORF">g.35644</name>
</gene>
<evidence type="ECO:0000256" key="6">
    <source>
        <dbReference type="ARBA" id="ARBA00023136"/>
    </source>
</evidence>
<dbReference type="EMBL" id="GBXI01016182">
    <property type="protein sequence ID" value="JAC98109.1"/>
    <property type="molecule type" value="Transcribed_RNA"/>
</dbReference>
<feature type="compositionally biased region" description="Low complexity" evidence="7">
    <location>
        <begin position="1302"/>
        <end position="1339"/>
    </location>
</feature>
<feature type="domain" description="TMEM131 second Ig-like" evidence="10">
    <location>
        <begin position="163"/>
        <end position="252"/>
    </location>
</feature>
<evidence type="ECO:0000259" key="11">
    <source>
        <dbReference type="Pfam" id="PF24501"/>
    </source>
</evidence>
<dbReference type="InterPro" id="IPR057592">
    <property type="entry name" value="Ig_TMEM131H_6"/>
</dbReference>
<proteinExistence type="inferred from homology"/>
<sequence>MSRPSSLAWMLMLLLSRVAGDINSSRSSSEKQPLNSPTELPTLMETTTPAIDATSDELQRSLRFEPPFVDFGEACPVGTARAYTVTLLNQNLNRSVYLTSVSGRTPTFYSSFFESKVVPPQGNTTFNVVFLPRMHGIVATDLLIHTSFGQARLQVRGKGRDCPYRLKPLVGIKAPLNATLTPEIQMYNPHSKPLQILEVYSSGGLFQLELPSGGQEGPQTLWEIPPYETKSVIRIRFHARNVGNHTAYIRIKISDQVQEGIGEAVGTGGNVLVIPVEFEILPLHGLYADNPVVNFGRFSTKASGDVARGSSVKPVQFKLHLHSSHMRQQYELLDFKLRNISGLAFDPKDGVVMLEVDAFDSTTILDELMVLRSIPREPLQDSITPSPHEFTIIIRAELFKGSLHYDTNSTTFITQATLGTRGGNKRTLVLRNDYEKPLALLNVSLPQDDIGSRALRAQFSSDYLDAIADSAAGSLVLPPGGSLALLQLQMLNSSMTYKANLLLRTNITHVQLPLVVCGGRLHVSTYDTARIQADGPYSVDLNLGAIPLAETSHDGYIVLRNRNPLPVKLNTWNFVSPQGVYFHTTFRGCLRPASLRALRNTTLKLESAKFKLCTQLEEGDVAVFQVAIQSYITEQHQCTLKIWTVYEEITTTVRFRTWIGKLEVDQEQLYFNDCFPGKQCSAELAIRSTFQHSIHITSINFTDAGLHFEDYNINGSTIEGNAMTKVGRIHVSPSLFCQNRCYIPQDERTNTLAFPAPPNTRGGPNNNLHFDETELRRRTELFRHLKYDFQNIVFTLNSQELRQFLLQLIIDIEWPKFVTEKPILPTVEVGKPHEVQVLLSNPAETPVLLDYFLADPTYAKATELSLPLEVVDIVPHCYLTDKEVFTLPRGAPRQPVLLQPRTSLPVTVRLNAPMADTYCTLLHIRNNLTLYEAVWVSAKVVESEFRLGNRKPGSNVSLTFNFTEKHFSICNPSTTHQHTPNGQNVIGVLKYPKVLLKRKFTARNTGEIPIWIESFQIGNQMCSGYGFRIVDCESFALKANETRKIEIVYTPDYTMNRIIVPLKILTNLSYDVEYTMVAQLPPGTIDQCSILIGRPEWEERIRSAAIVVLATTFVFVLIAAHIDYDNILHSQTALYEARDKGSVHPTFNLRNIALKAQAATHVHEEQPQTTSRLAANVQSTRCGGNHSQHPKGNTSSSCSSSGSSGSCGNSNTGVKKRSLKRQNNSNSNATSSRVSLPWSLDLNVFKSSAPLPKTTSENDKANPSSGVTGTQQSTGSENSGKKSSSTSTQPKANTHNDKLDRSNSGSSASNSNTAGKKQQIQAAPAQPQVQTTPPKQQQTRGARKPKNTVAVAVPVPEKTDKDKEQPNGNGINQRAQSNNAGNTKNARSNTNTNKSAVGETLSNINAKANVPDAGTSGAPISTPSPPIKDVAPQSSSTGAKYGKTPGRERRKDAQNTNSANIANDVAISNGPSSSANTSRRAERRSRQRAANALRTLNFGDTSATAVAVTRIRPTTGNDNGGVGGGGATGGMGGLLGCLSSPWDTCQATFSDVLQAPPVNVPSKNSTKANDKSNFEIGDSKSAFFFADNMKETSEHDSEFTNKELPQQTQLFGQNSADAVLDKVAGANSTELGPIGSKKSPSSTPVWEPINSSSSSSGSSIHSGNGLQIPKPIVSTGDCSFFSDLLTTYEYDGNRQQLRDLYEVKKARTEYFEYIYNARQQQLQAQVQAHVQAQQQQLMQGVDWPRLNSGTWSPMAYSGQHDTPGLSNAALATTVPSPCAALMSGLGAPVVGGGNAGATGWPIGGAISSTSNVVNGSVGPTIIRPPPGLESNFQGINNTQAVAQQQQQQQQSLNVSPTDAGATITADMQTFDPFSSLSSIWSDSWQKRNNSNNSNTNNGNMK</sequence>
<feature type="region of interest" description="Disordered" evidence="7">
    <location>
        <begin position="1629"/>
        <end position="1663"/>
    </location>
</feature>
<feature type="signal peptide" evidence="8">
    <location>
        <begin position="1"/>
        <end position="20"/>
    </location>
</feature>
<evidence type="ECO:0000256" key="7">
    <source>
        <dbReference type="SAM" id="MobiDB-lite"/>
    </source>
</evidence>
<keyword evidence="5" id="KW-1133">Transmembrane helix</keyword>
<evidence type="ECO:0000313" key="14">
    <source>
        <dbReference type="EMBL" id="JAC98109.1"/>
    </source>
</evidence>
<dbReference type="PANTHER" id="PTHR22050:SF0">
    <property type="entry name" value="TRANSMEMBRANE PROTEIN 131 HOMOLOG"/>
    <property type="match status" value="1"/>
</dbReference>
<feature type="compositionally biased region" description="Polar residues" evidence="7">
    <location>
        <begin position="1180"/>
        <end position="1191"/>
    </location>
</feature>
<dbReference type="PANTHER" id="PTHR22050">
    <property type="entry name" value="RW1 PROTEIN HOMOLOG"/>
    <property type="match status" value="1"/>
</dbReference>
<dbReference type="InterPro" id="IPR013783">
    <property type="entry name" value="Ig-like_fold"/>
</dbReference>
<keyword evidence="3 14" id="KW-0812">Transmembrane</keyword>
<evidence type="ECO:0000256" key="8">
    <source>
        <dbReference type="SAM" id="SignalP"/>
    </source>
</evidence>
<dbReference type="InterPro" id="IPR039877">
    <property type="entry name" value="TMEM131-like"/>
</dbReference>
<feature type="region of interest" description="Disordered" evidence="7">
    <location>
        <begin position="24"/>
        <end position="44"/>
    </location>
</feature>
<dbReference type="GO" id="GO:0016020">
    <property type="term" value="C:membrane"/>
    <property type="evidence" value="ECO:0007669"/>
    <property type="project" value="UniProtKB-SubCell"/>
</dbReference>
<feature type="domain" description="Transmembrane protein 131-like N-terminal" evidence="9">
    <location>
        <begin position="63"/>
        <end position="146"/>
    </location>
</feature>
<dbReference type="InterPro" id="IPR057593">
    <property type="entry name" value="TMEM131H_Ig_3"/>
</dbReference>
<organism evidence="14">
    <name type="scientific">Zeugodacus cucurbitae</name>
    <name type="common">Melon fruit fly</name>
    <name type="synonym">Bactrocera cucurbitae</name>
    <dbReference type="NCBI Taxonomy" id="28588"/>
    <lineage>
        <taxon>Eukaryota</taxon>
        <taxon>Metazoa</taxon>
        <taxon>Ecdysozoa</taxon>
        <taxon>Arthropoda</taxon>
        <taxon>Hexapoda</taxon>
        <taxon>Insecta</taxon>
        <taxon>Pterygota</taxon>
        <taxon>Neoptera</taxon>
        <taxon>Endopterygota</taxon>
        <taxon>Diptera</taxon>
        <taxon>Brachycera</taxon>
        <taxon>Muscomorpha</taxon>
        <taxon>Tephritoidea</taxon>
        <taxon>Tephritidae</taxon>
        <taxon>Zeugodacus</taxon>
        <taxon>Zeugodacus</taxon>
    </lineage>
</organism>
<feature type="region of interest" description="Disordered" evidence="7">
    <location>
        <begin position="1180"/>
        <end position="1233"/>
    </location>
</feature>
<evidence type="ECO:0000256" key="2">
    <source>
        <dbReference type="ARBA" id="ARBA00006682"/>
    </source>
</evidence>
<feature type="region of interest" description="Disordered" evidence="7">
    <location>
        <begin position="1249"/>
        <end position="1395"/>
    </location>
</feature>
<feature type="compositionally biased region" description="Low complexity" evidence="7">
    <location>
        <begin position="1649"/>
        <end position="1663"/>
    </location>
</feature>
<feature type="chain" id="PRO_5001982536" evidence="8">
    <location>
        <begin position="21"/>
        <end position="1901"/>
    </location>
</feature>
<feature type="domain" description="TMEM131L fifth Ig-like" evidence="11">
    <location>
        <begin position="1004"/>
        <end position="1068"/>
    </location>
</feature>
<dbReference type="Pfam" id="PF24505">
    <property type="entry name" value="Ig_TMEM131homol_6th"/>
    <property type="match status" value="1"/>
</dbReference>
<keyword evidence="4 8" id="KW-0732">Signal</keyword>
<feature type="compositionally biased region" description="Low complexity" evidence="7">
    <location>
        <begin position="1273"/>
        <end position="1288"/>
    </location>
</feature>
<accession>A0A0A1WHW8</accession>
<evidence type="ECO:0000256" key="1">
    <source>
        <dbReference type="ARBA" id="ARBA00004479"/>
    </source>
</evidence>
<feature type="compositionally biased region" description="Polar residues" evidence="7">
    <location>
        <begin position="24"/>
        <end position="36"/>
    </location>
</feature>
<evidence type="ECO:0000259" key="10">
    <source>
        <dbReference type="Pfam" id="PF24495"/>
    </source>
</evidence>
<comment type="similarity">
    <text evidence="2">Belongs to the TMEM131 family.</text>
</comment>
<keyword evidence="6" id="KW-0472">Membrane</keyword>
<dbReference type="Pfam" id="PF24495">
    <property type="entry name" value="Ig_TMEM131_2"/>
    <property type="match status" value="1"/>
</dbReference>
<dbReference type="InterPro" id="IPR022113">
    <property type="entry name" value="TMEM131L_N"/>
</dbReference>
<dbReference type="Pfam" id="PF24502">
    <property type="entry name" value="Ig_TMEM131homol_3rd"/>
    <property type="match status" value="1"/>
</dbReference>
<reference evidence="14" key="1">
    <citation type="submission" date="2014-11" db="EMBL/GenBank/DDBJ databases">
        <authorList>
            <person name="Geib S."/>
        </authorList>
    </citation>
    <scope>NUCLEOTIDE SEQUENCE</scope>
</reference>
<feature type="domain" description="TMEM131 homolog third Ig-like" evidence="12">
    <location>
        <begin position="287"/>
        <end position="399"/>
    </location>
</feature>
<reference evidence="14" key="2">
    <citation type="journal article" date="2015" name="Gigascience">
        <title>Reconstructing a comprehensive transcriptome assembly of a white-pupal translocated strain of the pest fruit fly Bactrocera cucurbitae.</title>
        <authorList>
            <person name="Sim S.B."/>
            <person name="Calla B."/>
            <person name="Hall B."/>
            <person name="DeRego T."/>
            <person name="Geib S.M."/>
        </authorList>
    </citation>
    <scope>NUCLEOTIDE SEQUENCE</scope>
</reference>
<feature type="domain" description="TMEM131 homolog sixth Ig-like" evidence="13">
    <location>
        <begin position="733"/>
        <end position="791"/>
    </location>
</feature>
<evidence type="ECO:0000256" key="3">
    <source>
        <dbReference type="ARBA" id="ARBA00022692"/>
    </source>
</evidence>
<evidence type="ECO:0000259" key="12">
    <source>
        <dbReference type="Pfam" id="PF24502"/>
    </source>
</evidence>
<evidence type="ECO:0000256" key="5">
    <source>
        <dbReference type="ARBA" id="ARBA00022989"/>
    </source>
</evidence>
<evidence type="ECO:0000259" key="13">
    <source>
        <dbReference type="Pfam" id="PF24505"/>
    </source>
</evidence>
<protein>
    <submittedName>
        <fullName evidence="14">Transmembrane protein 131 homolog</fullName>
    </submittedName>
</protein>
<feature type="region of interest" description="Disordered" evidence="7">
    <location>
        <begin position="1407"/>
        <end position="1488"/>
    </location>
</feature>
<dbReference type="OrthoDB" id="168404at2759"/>
<feature type="compositionally biased region" description="Low complexity" evidence="7">
    <location>
        <begin position="1192"/>
        <end position="1213"/>
    </location>
</feature>
<comment type="subcellular location">
    <subcellularLocation>
        <location evidence="1">Membrane</location>
        <topology evidence="1">Single-pass type I membrane protein</topology>
    </subcellularLocation>
</comment>
<dbReference type="InterPro" id="IPR055437">
    <property type="entry name" value="TMEM131L_Ig_5"/>
</dbReference>
<name>A0A0A1WHW8_ZEUCU</name>